<dbReference type="CDD" id="cd00564">
    <property type="entry name" value="TMP_TenI"/>
    <property type="match status" value="1"/>
</dbReference>
<keyword evidence="5 9" id="KW-0784">Thiamine biosynthesis</keyword>
<comment type="cofactor">
    <cofactor evidence="9">
        <name>Mg(2+)</name>
        <dbReference type="ChEBI" id="CHEBI:18420"/>
    </cofactor>
    <text evidence="9">Binds 1 Mg(2+) ion per subunit.</text>
</comment>
<feature type="binding site" evidence="9">
    <location>
        <begin position="44"/>
        <end position="48"/>
    </location>
    <ligand>
        <name>4-amino-2-methyl-5-(diphosphooxymethyl)pyrimidine</name>
        <dbReference type="ChEBI" id="CHEBI:57841"/>
    </ligand>
</feature>
<comment type="caution">
    <text evidence="13">The sequence shown here is derived from an EMBL/GenBank/DDBJ whole genome shotgun (WGS) entry which is preliminary data.</text>
</comment>
<comment type="pathway">
    <text evidence="1 9 11">Cofactor biosynthesis; thiamine diphosphate biosynthesis; thiamine phosphate from 4-amino-2-methyl-5-diphosphomethylpyrimidine and 4-methyl-5-(2-phosphoethyl)-thiazole: step 1/1.</text>
</comment>
<name>A0ABU6Q0D0_9BACL</name>
<protein>
    <recommendedName>
        <fullName evidence="9">Thiamine-phosphate synthase</fullName>
        <shortName evidence="9">TP synthase</shortName>
        <shortName evidence="9">TPS</shortName>
        <ecNumber evidence="9">2.5.1.3</ecNumber>
    </recommendedName>
    <alternativeName>
        <fullName evidence="9">Thiamine-phosphate pyrophosphorylase</fullName>
        <shortName evidence="9">TMP pyrophosphorylase</shortName>
        <shortName evidence="9">TMP-PPase</shortName>
    </alternativeName>
</protein>
<evidence type="ECO:0000256" key="5">
    <source>
        <dbReference type="ARBA" id="ARBA00022977"/>
    </source>
</evidence>
<reference evidence="13 14" key="1">
    <citation type="submission" date="2023-03" db="EMBL/GenBank/DDBJ databases">
        <title>Bacillus Genome Sequencing.</title>
        <authorList>
            <person name="Dunlap C."/>
        </authorList>
    </citation>
    <scope>NUCLEOTIDE SEQUENCE [LARGE SCALE GENOMIC DNA]</scope>
    <source>
        <strain evidence="13 14">NRS-52</strain>
    </source>
</reference>
<comment type="similarity">
    <text evidence="9 10">Belongs to the thiamine-phosphate synthase family.</text>
</comment>
<feature type="binding site" evidence="9">
    <location>
        <position position="175"/>
    </location>
    <ligand>
        <name>2-[(2R,5Z)-2-carboxy-4-methylthiazol-5(2H)-ylidene]ethyl phosphate</name>
        <dbReference type="ChEBI" id="CHEBI:62899"/>
    </ligand>
</feature>
<accession>A0ABU6Q0D0</accession>
<evidence type="ECO:0000256" key="2">
    <source>
        <dbReference type="ARBA" id="ARBA00022679"/>
    </source>
</evidence>
<feature type="binding site" evidence="9">
    <location>
        <begin position="195"/>
        <end position="196"/>
    </location>
    <ligand>
        <name>2-[(2R,5Z)-2-carboxy-4-methylthiazol-5(2H)-ylidene]ethyl phosphate</name>
        <dbReference type="ChEBI" id="CHEBI:62899"/>
    </ligand>
</feature>
<evidence type="ECO:0000256" key="8">
    <source>
        <dbReference type="ARBA" id="ARBA00047883"/>
    </source>
</evidence>
<comment type="function">
    <text evidence="9">Condenses 4-methyl-5-(beta-hydroxyethyl)thiazole monophosphate (THZ-P) and 2-methyl-4-amino-5-hydroxymethyl pyrimidine pyrophosphate (HMP-PP) to form thiamine monophosphate (TMP).</text>
</comment>
<comment type="catalytic activity">
    <reaction evidence="8 9 10">
        <text>2-[(2R,5Z)-2-carboxy-4-methylthiazol-5(2H)-ylidene]ethyl phosphate + 4-amino-2-methyl-5-(diphosphooxymethyl)pyrimidine + 2 H(+) = thiamine phosphate + CO2 + diphosphate</text>
        <dbReference type="Rhea" id="RHEA:47844"/>
        <dbReference type="ChEBI" id="CHEBI:15378"/>
        <dbReference type="ChEBI" id="CHEBI:16526"/>
        <dbReference type="ChEBI" id="CHEBI:33019"/>
        <dbReference type="ChEBI" id="CHEBI:37575"/>
        <dbReference type="ChEBI" id="CHEBI:57841"/>
        <dbReference type="ChEBI" id="CHEBI:62899"/>
        <dbReference type="EC" id="2.5.1.3"/>
    </reaction>
</comment>
<feature type="binding site" evidence="9">
    <location>
        <position position="146"/>
    </location>
    <ligand>
        <name>4-amino-2-methyl-5-(diphosphooxymethyl)pyrimidine</name>
        <dbReference type="ChEBI" id="CHEBI:57841"/>
    </ligand>
</feature>
<dbReference type="Proteomes" id="UP001343257">
    <property type="component" value="Unassembled WGS sequence"/>
</dbReference>
<organism evidence="13 14">
    <name type="scientific">Paenibacillus chibensis</name>
    <dbReference type="NCBI Taxonomy" id="59846"/>
    <lineage>
        <taxon>Bacteria</taxon>
        <taxon>Bacillati</taxon>
        <taxon>Bacillota</taxon>
        <taxon>Bacilli</taxon>
        <taxon>Bacillales</taxon>
        <taxon>Paenibacillaceae</taxon>
        <taxon>Paenibacillus</taxon>
    </lineage>
</organism>
<evidence type="ECO:0000256" key="1">
    <source>
        <dbReference type="ARBA" id="ARBA00005165"/>
    </source>
</evidence>
<dbReference type="Pfam" id="PF02581">
    <property type="entry name" value="TMP-TENI"/>
    <property type="match status" value="1"/>
</dbReference>
<evidence type="ECO:0000256" key="4">
    <source>
        <dbReference type="ARBA" id="ARBA00022842"/>
    </source>
</evidence>
<feature type="binding site" evidence="9">
    <location>
        <position position="99"/>
    </location>
    <ligand>
        <name>Mg(2+)</name>
        <dbReference type="ChEBI" id="CHEBI:18420"/>
    </ligand>
</feature>
<feature type="binding site" evidence="9">
    <location>
        <begin position="143"/>
        <end position="145"/>
    </location>
    <ligand>
        <name>2-[(2R,5Z)-2-carboxy-4-methylthiazol-5(2H)-ylidene]ethyl phosphate</name>
        <dbReference type="ChEBI" id="CHEBI:62899"/>
    </ligand>
</feature>
<feature type="binding site" evidence="9">
    <location>
        <position position="117"/>
    </location>
    <ligand>
        <name>4-amino-2-methyl-5-(diphosphooxymethyl)pyrimidine</name>
        <dbReference type="ChEBI" id="CHEBI:57841"/>
    </ligand>
</feature>
<feature type="binding site" evidence="9">
    <location>
        <position position="79"/>
    </location>
    <ligand>
        <name>4-amino-2-methyl-5-(diphosphooxymethyl)pyrimidine</name>
        <dbReference type="ChEBI" id="CHEBI:57841"/>
    </ligand>
</feature>
<evidence type="ECO:0000256" key="6">
    <source>
        <dbReference type="ARBA" id="ARBA00047334"/>
    </source>
</evidence>
<evidence type="ECO:0000313" key="14">
    <source>
        <dbReference type="Proteomes" id="UP001343257"/>
    </source>
</evidence>
<keyword evidence="14" id="KW-1185">Reference proteome</keyword>
<feature type="binding site" evidence="9">
    <location>
        <position position="80"/>
    </location>
    <ligand>
        <name>Mg(2+)</name>
        <dbReference type="ChEBI" id="CHEBI:18420"/>
    </ligand>
</feature>
<dbReference type="GO" id="GO:0004789">
    <property type="term" value="F:thiamine-phosphate diphosphorylase activity"/>
    <property type="evidence" value="ECO:0007669"/>
    <property type="project" value="UniProtKB-EC"/>
</dbReference>
<dbReference type="PANTHER" id="PTHR20857:SF15">
    <property type="entry name" value="THIAMINE-PHOSPHATE SYNTHASE"/>
    <property type="match status" value="1"/>
</dbReference>
<evidence type="ECO:0000256" key="11">
    <source>
        <dbReference type="RuleBase" id="RU004253"/>
    </source>
</evidence>
<keyword evidence="4 9" id="KW-0460">Magnesium</keyword>
<evidence type="ECO:0000259" key="12">
    <source>
        <dbReference type="Pfam" id="PF02581"/>
    </source>
</evidence>
<evidence type="ECO:0000313" key="13">
    <source>
        <dbReference type="EMBL" id="MED5020579.1"/>
    </source>
</evidence>
<feature type="domain" description="Thiamine phosphate synthase/TenI" evidence="12">
    <location>
        <begin position="15"/>
        <end position="198"/>
    </location>
</feature>
<evidence type="ECO:0000256" key="3">
    <source>
        <dbReference type="ARBA" id="ARBA00022723"/>
    </source>
</evidence>
<dbReference type="HAMAP" id="MF_00097">
    <property type="entry name" value="TMP_synthase"/>
    <property type="match status" value="1"/>
</dbReference>
<dbReference type="PANTHER" id="PTHR20857">
    <property type="entry name" value="THIAMINE-PHOSPHATE PYROPHOSPHORYLASE"/>
    <property type="match status" value="1"/>
</dbReference>
<evidence type="ECO:0000256" key="9">
    <source>
        <dbReference type="HAMAP-Rule" id="MF_00097"/>
    </source>
</evidence>
<dbReference type="InterPro" id="IPR022998">
    <property type="entry name" value="ThiamineP_synth_TenI"/>
</dbReference>
<dbReference type="InterPro" id="IPR013785">
    <property type="entry name" value="Aldolase_TIM"/>
</dbReference>
<gene>
    <name evidence="9 13" type="primary">thiE</name>
    <name evidence="13" type="ORF">P9847_25300</name>
</gene>
<dbReference type="RefSeq" id="WP_328282035.1">
    <property type="nucleotide sequence ID" value="NZ_JARTLD010000068.1"/>
</dbReference>
<sequence length="227" mass="24180">MTGAAAEQLRKLLRLYIVLGSTNCKGDPAFVTAEAIRGGATMIQFREKGLHARTGAAKEKLARRIQAVCRANGIPFIVNDDIELALAVDADGVHIGQDDEPASQVRERIGNKWLGLSVHTAEEAKLAAKLNVDYIGVGPVYPTASKADAREACGTEAIREIREHGVTLPLVAIGGITPERVQEVVYAGADGIAVISAVTAAPDSRDAAQKLARELNSAFWRYGSLRP</sequence>
<dbReference type="InterPro" id="IPR034291">
    <property type="entry name" value="TMP_synthase"/>
</dbReference>
<comment type="catalytic activity">
    <reaction evidence="7 9 10">
        <text>2-(2-carboxy-4-methylthiazol-5-yl)ethyl phosphate + 4-amino-2-methyl-5-(diphosphooxymethyl)pyrimidine + 2 H(+) = thiamine phosphate + CO2 + diphosphate</text>
        <dbReference type="Rhea" id="RHEA:47848"/>
        <dbReference type="ChEBI" id="CHEBI:15378"/>
        <dbReference type="ChEBI" id="CHEBI:16526"/>
        <dbReference type="ChEBI" id="CHEBI:33019"/>
        <dbReference type="ChEBI" id="CHEBI:37575"/>
        <dbReference type="ChEBI" id="CHEBI:57841"/>
        <dbReference type="ChEBI" id="CHEBI:62890"/>
        <dbReference type="EC" id="2.5.1.3"/>
    </reaction>
</comment>
<dbReference type="SUPFAM" id="SSF51391">
    <property type="entry name" value="Thiamin phosphate synthase"/>
    <property type="match status" value="1"/>
</dbReference>
<proteinExistence type="inferred from homology"/>
<dbReference type="NCBIfam" id="TIGR00693">
    <property type="entry name" value="thiE"/>
    <property type="match status" value="1"/>
</dbReference>
<comment type="catalytic activity">
    <reaction evidence="6 9 10">
        <text>4-methyl-5-(2-phosphooxyethyl)-thiazole + 4-amino-2-methyl-5-(diphosphooxymethyl)pyrimidine + H(+) = thiamine phosphate + diphosphate</text>
        <dbReference type="Rhea" id="RHEA:22328"/>
        <dbReference type="ChEBI" id="CHEBI:15378"/>
        <dbReference type="ChEBI" id="CHEBI:33019"/>
        <dbReference type="ChEBI" id="CHEBI:37575"/>
        <dbReference type="ChEBI" id="CHEBI:57841"/>
        <dbReference type="ChEBI" id="CHEBI:58296"/>
        <dbReference type="EC" id="2.5.1.3"/>
    </reaction>
</comment>
<keyword evidence="2 9" id="KW-0808">Transferase</keyword>
<keyword evidence="3 9" id="KW-0479">Metal-binding</keyword>
<evidence type="ECO:0000256" key="7">
    <source>
        <dbReference type="ARBA" id="ARBA00047851"/>
    </source>
</evidence>
<dbReference type="InterPro" id="IPR036206">
    <property type="entry name" value="ThiamineP_synth_sf"/>
</dbReference>
<dbReference type="EC" id="2.5.1.3" evidence="9"/>
<dbReference type="EMBL" id="JARTLD010000068">
    <property type="protein sequence ID" value="MED5020579.1"/>
    <property type="molecule type" value="Genomic_DNA"/>
</dbReference>
<dbReference type="Gene3D" id="3.20.20.70">
    <property type="entry name" value="Aldolase class I"/>
    <property type="match status" value="1"/>
</dbReference>
<evidence type="ECO:0000256" key="10">
    <source>
        <dbReference type="RuleBase" id="RU003826"/>
    </source>
</evidence>